<keyword evidence="1" id="KW-0812">Transmembrane</keyword>
<sequence>MNAYLKHTQYRIDLLSCFICLLMMLWMGICLHLGKYPGGLVPGCLGYLLARRKNRGTIRWFFLFFFFGLLAGIFLVVLRPKPKQN</sequence>
<proteinExistence type="predicted"/>
<protein>
    <submittedName>
        <fullName evidence="2">Inclusion membrane protein-4</fullName>
    </submittedName>
</protein>
<keyword evidence="1" id="KW-0472">Membrane</keyword>
<keyword evidence="1" id="KW-1133">Transmembrane helix</keyword>
<keyword evidence="3" id="KW-1185">Reference proteome</keyword>
<gene>
    <name evidence="2" type="ORF">Chls_192</name>
</gene>
<name>A0ABX6ISL7_9CHLA</name>
<dbReference type="Proteomes" id="UP000512184">
    <property type="component" value="Chromosome"/>
</dbReference>
<organism evidence="2 3">
    <name type="scientific">Chlamydia suis</name>
    <dbReference type="NCBI Taxonomy" id="83559"/>
    <lineage>
        <taxon>Bacteria</taxon>
        <taxon>Pseudomonadati</taxon>
        <taxon>Chlamydiota</taxon>
        <taxon>Chlamydiia</taxon>
        <taxon>Chlamydiales</taxon>
        <taxon>Chlamydiaceae</taxon>
        <taxon>Chlamydia/Chlamydophila group</taxon>
        <taxon>Chlamydia</taxon>
    </lineage>
</organism>
<evidence type="ECO:0000313" key="2">
    <source>
        <dbReference type="EMBL" id="QHP83067.1"/>
    </source>
</evidence>
<evidence type="ECO:0000313" key="3">
    <source>
        <dbReference type="Proteomes" id="UP000512184"/>
    </source>
</evidence>
<accession>A0ABX6ISL7</accession>
<feature type="transmembrane region" description="Helical" evidence="1">
    <location>
        <begin position="12"/>
        <end position="34"/>
    </location>
</feature>
<reference evidence="2" key="1">
    <citation type="submission" date="2019-01" db="EMBL/GenBank/DDBJ databases">
        <title>Whole genome sequencing and annotation enables comparative genome analysis that reveals unique features of the Chlamydia suis R19 Genome.</title>
        <authorList>
            <person name="Dimond Z.E."/>
        </authorList>
    </citation>
    <scope>NUCLEOTIDE SEQUENCE [LARGE SCALE GENOMIC DNA]</scope>
    <source>
        <strain evidence="2">R19</strain>
    </source>
</reference>
<evidence type="ECO:0000256" key="1">
    <source>
        <dbReference type="SAM" id="Phobius"/>
    </source>
</evidence>
<feature type="transmembrane region" description="Helical" evidence="1">
    <location>
        <begin position="58"/>
        <end position="78"/>
    </location>
</feature>
<dbReference type="EMBL" id="CP035278">
    <property type="protein sequence ID" value="QHP83067.1"/>
    <property type="molecule type" value="Genomic_DNA"/>
</dbReference>